<proteinExistence type="predicted"/>
<reference evidence="4 5" key="1">
    <citation type="journal article" date="2015" name="Nature">
        <title>rRNA introns, odd ribosomes, and small enigmatic genomes across a large radiation of phyla.</title>
        <authorList>
            <person name="Brown C.T."/>
            <person name="Hug L.A."/>
            <person name="Thomas B.C."/>
            <person name="Sharon I."/>
            <person name="Castelle C.J."/>
            <person name="Singh A."/>
            <person name="Wilkins M.J."/>
            <person name="Williams K.H."/>
            <person name="Banfield J.F."/>
        </authorList>
    </citation>
    <scope>NUCLEOTIDE SEQUENCE [LARGE SCALE GENOMIC DNA]</scope>
</reference>
<comment type="caution">
    <text evidence="4">The sequence shown here is derived from an EMBL/GenBank/DDBJ whole genome shotgun (WGS) entry which is preliminary data.</text>
</comment>
<sequence>MKIGLNVTPLHSGHRLRGIGYYTRNLLTYLKREKDLEVLEFTKLSEIKGAQIIHYPWFDLFFHTLPILKPIPTIITVHDTIPLVFSKQYPVGIRGKANMYLQKLALKNCKFIITDSLSSKKDILKYLKFKEEKIIAIPLAADPKFRILQDPVLMPIRRKYNLPEKFIMYAGDANAIKNLPFLVDVFRQLISESDFQEIKLVLVGGVFLKNVENINHPELESLKMLNRKIRDYGLEDKIIRPGNVDEDELVAFFNLATVYIQPSLYEGFGLPVLQAFACGAPVISSNGGSLPEVGGQAALYFDLSNLNQLKSLLVDVLGDKSLRHKLSELGLKQAGRFSWEKTVRQTIEVYRRAITK</sequence>
<evidence type="ECO:0000256" key="1">
    <source>
        <dbReference type="ARBA" id="ARBA00022679"/>
    </source>
</evidence>
<keyword evidence="1 4" id="KW-0808">Transferase</keyword>
<dbReference type="Proteomes" id="UP000034881">
    <property type="component" value="Unassembled WGS sequence"/>
</dbReference>
<evidence type="ECO:0000313" key="4">
    <source>
        <dbReference type="EMBL" id="KKR42631.1"/>
    </source>
</evidence>
<dbReference type="Pfam" id="PF13439">
    <property type="entry name" value="Glyco_transf_4"/>
    <property type="match status" value="1"/>
</dbReference>
<organism evidence="4 5">
    <name type="scientific">Candidatus Daviesbacteria bacterium GW2011_GWC2_40_12</name>
    <dbReference type="NCBI Taxonomy" id="1618431"/>
    <lineage>
        <taxon>Bacteria</taxon>
        <taxon>Candidatus Daviesiibacteriota</taxon>
    </lineage>
</organism>
<dbReference type="GO" id="GO:0016757">
    <property type="term" value="F:glycosyltransferase activity"/>
    <property type="evidence" value="ECO:0007669"/>
    <property type="project" value="InterPro"/>
</dbReference>
<dbReference type="Gene3D" id="3.40.50.2000">
    <property type="entry name" value="Glycogen Phosphorylase B"/>
    <property type="match status" value="2"/>
</dbReference>
<dbReference type="EMBL" id="LBYB01000001">
    <property type="protein sequence ID" value="KKR42631.1"/>
    <property type="molecule type" value="Genomic_DNA"/>
</dbReference>
<evidence type="ECO:0000313" key="5">
    <source>
        <dbReference type="Proteomes" id="UP000034881"/>
    </source>
</evidence>
<protein>
    <submittedName>
        <fullName evidence="4">Glycosyl transferase group 1</fullName>
    </submittedName>
</protein>
<evidence type="ECO:0000259" key="3">
    <source>
        <dbReference type="Pfam" id="PF13439"/>
    </source>
</evidence>
<accession>A0A0G0QZ05</accession>
<dbReference type="SUPFAM" id="SSF53756">
    <property type="entry name" value="UDP-Glycosyltransferase/glycogen phosphorylase"/>
    <property type="match status" value="1"/>
</dbReference>
<feature type="domain" description="Glycosyl transferase family 1" evidence="2">
    <location>
        <begin position="160"/>
        <end position="330"/>
    </location>
</feature>
<dbReference type="PANTHER" id="PTHR46401">
    <property type="entry name" value="GLYCOSYLTRANSFERASE WBBK-RELATED"/>
    <property type="match status" value="1"/>
</dbReference>
<dbReference type="CDD" id="cd03809">
    <property type="entry name" value="GT4_MtfB-like"/>
    <property type="match status" value="1"/>
</dbReference>
<feature type="domain" description="Glycosyltransferase subfamily 4-like N-terminal" evidence="3">
    <location>
        <begin position="49"/>
        <end position="143"/>
    </location>
</feature>
<name>A0A0G0QZ05_9BACT</name>
<dbReference type="InterPro" id="IPR028098">
    <property type="entry name" value="Glyco_trans_4-like_N"/>
</dbReference>
<dbReference type="InterPro" id="IPR001296">
    <property type="entry name" value="Glyco_trans_1"/>
</dbReference>
<dbReference type="Pfam" id="PF00534">
    <property type="entry name" value="Glycos_transf_1"/>
    <property type="match status" value="1"/>
</dbReference>
<dbReference type="PANTHER" id="PTHR46401:SF2">
    <property type="entry name" value="GLYCOSYLTRANSFERASE WBBK-RELATED"/>
    <property type="match status" value="1"/>
</dbReference>
<gene>
    <name evidence="4" type="ORF">UT77_C0001G0082</name>
</gene>
<evidence type="ECO:0000259" key="2">
    <source>
        <dbReference type="Pfam" id="PF00534"/>
    </source>
</evidence>
<dbReference type="AlphaFoldDB" id="A0A0G0QZ05"/>